<sequence length="292" mass="31017">MTGFASGQGAAAGHDWSWDIRSVNGKGFDLRMRLPELEGLEAALRKLVSERVSRGNVSLNLRLTHSDAAEALRIDPAALEVAITVAEAVQDAARARGLPIEPMRAGDLLALRGVVEHGAPPVTDPEALRNAILAEIEEGLGCFAAMRASEGAEIGVVIGAQLDTIEALVAQAATAAAARKPSAAETIRAALTRVIEAAPDLDEPRIVQELALIAIKNDVTEEIDRLRVHVSAARALLAEAGPVGRKFEFLTQEFVREANTLCSKSGDAALTQIGLALKYAIDQMREQIQNVE</sequence>
<keyword evidence="4" id="KW-0378">Hydrolase</keyword>
<dbReference type="InterPro" id="IPR013527">
    <property type="entry name" value="YicC-like_N"/>
</dbReference>
<feature type="domain" description="Endoribonuclease YicC-like N-terminal" evidence="6">
    <location>
        <begin position="1"/>
        <end position="154"/>
    </location>
</feature>
<keyword evidence="9" id="KW-1185">Reference proteome</keyword>
<feature type="domain" description="Endoribonuclease YicC-like C-terminal" evidence="7">
    <location>
        <begin position="179"/>
        <end position="292"/>
    </location>
</feature>
<evidence type="ECO:0000256" key="1">
    <source>
        <dbReference type="ARBA" id="ARBA00001968"/>
    </source>
</evidence>
<evidence type="ECO:0000259" key="7">
    <source>
        <dbReference type="Pfam" id="PF08340"/>
    </source>
</evidence>
<evidence type="ECO:0000256" key="4">
    <source>
        <dbReference type="ARBA" id="ARBA00022801"/>
    </source>
</evidence>
<organism evidence="8 9">
    <name type="scientific">Thioclava marina</name>
    <dbReference type="NCBI Taxonomy" id="1915077"/>
    <lineage>
        <taxon>Bacteria</taxon>
        <taxon>Pseudomonadati</taxon>
        <taxon>Pseudomonadota</taxon>
        <taxon>Alphaproteobacteria</taxon>
        <taxon>Rhodobacterales</taxon>
        <taxon>Paracoccaceae</taxon>
        <taxon>Thioclava</taxon>
    </lineage>
</organism>
<evidence type="ECO:0000256" key="5">
    <source>
        <dbReference type="ARBA" id="ARBA00035648"/>
    </source>
</evidence>
<accession>A0ABX3MNB7</accession>
<dbReference type="PANTHER" id="PTHR30636">
    <property type="entry name" value="UPF0701 PROTEIN YICC"/>
    <property type="match status" value="1"/>
</dbReference>
<name>A0ABX3MNB7_9RHOB</name>
<dbReference type="Proteomes" id="UP000242224">
    <property type="component" value="Unassembled WGS sequence"/>
</dbReference>
<dbReference type="InterPro" id="IPR013551">
    <property type="entry name" value="YicC-like_C"/>
</dbReference>
<keyword evidence="3" id="KW-0255">Endonuclease</keyword>
<evidence type="ECO:0000256" key="3">
    <source>
        <dbReference type="ARBA" id="ARBA00022759"/>
    </source>
</evidence>
<comment type="cofactor">
    <cofactor evidence="1">
        <name>a divalent metal cation</name>
        <dbReference type="ChEBI" id="CHEBI:60240"/>
    </cofactor>
</comment>
<evidence type="ECO:0000313" key="9">
    <source>
        <dbReference type="Proteomes" id="UP000242224"/>
    </source>
</evidence>
<keyword evidence="2" id="KW-0540">Nuclease</keyword>
<dbReference type="RefSeq" id="WP_078573398.1">
    <property type="nucleotide sequence ID" value="NZ_MPZS01000001.1"/>
</dbReference>
<proteinExistence type="inferred from homology"/>
<evidence type="ECO:0000256" key="2">
    <source>
        <dbReference type="ARBA" id="ARBA00022722"/>
    </source>
</evidence>
<reference evidence="8 9" key="1">
    <citation type="submission" date="2016-11" db="EMBL/GenBank/DDBJ databases">
        <title>A multilocus sequence analysis scheme for characterization of bacteria in the genus Thioclava.</title>
        <authorList>
            <person name="Liu Y."/>
            <person name="Shao Z."/>
        </authorList>
    </citation>
    <scope>NUCLEOTIDE SEQUENCE [LARGE SCALE GENOMIC DNA]</scope>
    <source>
        <strain evidence="8 9">11.10-0-13</strain>
    </source>
</reference>
<dbReference type="EMBL" id="MPZS01000001">
    <property type="protein sequence ID" value="OOY12905.1"/>
    <property type="molecule type" value="Genomic_DNA"/>
</dbReference>
<comment type="caution">
    <text evidence="8">The sequence shown here is derived from an EMBL/GenBank/DDBJ whole genome shotgun (WGS) entry which is preliminary data.</text>
</comment>
<dbReference type="Pfam" id="PF03755">
    <property type="entry name" value="YicC-like_N"/>
    <property type="match status" value="1"/>
</dbReference>
<evidence type="ECO:0000259" key="6">
    <source>
        <dbReference type="Pfam" id="PF03755"/>
    </source>
</evidence>
<comment type="similarity">
    <text evidence="5">Belongs to the YicC/YloC family.</text>
</comment>
<protein>
    <submittedName>
        <fullName evidence="8">YicC family protein</fullName>
    </submittedName>
</protein>
<dbReference type="InterPro" id="IPR005229">
    <property type="entry name" value="YicC/YloC-like"/>
</dbReference>
<dbReference type="PANTHER" id="PTHR30636:SF3">
    <property type="entry name" value="UPF0701 PROTEIN YICC"/>
    <property type="match status" value="1"/>
</dbReference>
<dbReference type="NCBIfam" id="TIGR00255">
    <property type="entry name" value="YicC/YloC family endoribonuclease"/>
    <property type="match status" value="1"/>
</dbReference>
<dbReference type="Pfam" id="PF08340">
    <property type="entry name" value="YicC-like_C"/>
    <property type="match status" value="1"/>
</dbReference>
<gene>
    <name evidence="8" type="ORF">BMG00_03555</name>
</gene>
<evidence type="ECO:0000313" key="8">
    <source>
        <dbReference type="EMBL" id="OOY12905.1"/>
    </source>
</evidence>